<gene>
    <name evidence="1" type="ORF">BK660_05375</name>
</gene>
<accession>A0A423II43</accession>
<organism evidence="1 2">
    <name type="scientific">Pseudomonas brassicacearum</name>
    <dbReference type="NCBI Taxonomy" id="930166"/>
    <lineage>
        <taxon>Bacteria</taxon>
        <taxon>Pseudomonadati</taxon>
        <taxon>Pseudomonadota</taxon>
        <taxon>Gammaproteobacteria</taxon>
        <taxon>Pseudomonadales</taxon>
        <taxon>Pseudomonadaceae</taxon>
        <taxon>Pseudomonas</taxon>
    </lineage>
</organism>
<evidence type="ECO:0000313" key="2">
    <source>
        <dbReference type="Proteomes" id="UP000285636"/>
    </source>
</evidence>
<protein>
    <recommendedName>
        <fullName evidence="3">DUF3077 domain-containing protein</fullName>
    </recommendedName>
</protein>
<evidence type="ECO:0008006" key="3">
    <source>
        <dbReference type="Google" id="ProtNLM"/>
    </source>
</evidence>
<evidence type="ECO:0000313" key="1">
    <source>
        <dbReference type="EMBL" id="RON25094.1"/>
    </source>
</evidence>
<reference evidence="1 2" key="1">
    <citation type="submission" date="2016-10" db="EMBL/GenBank/DDBJ databases">
        <title>Comparative genome analysis of multiple Pseudomonas spp. focuses on biocontrol and plant growth promoting traits.</title>
        <authorList>
            <person name="Tao X.-Y."/>
            <person name="Taylor C.G."/>
        </authorList>
    </citation>
    <scope>NUCLEOTIDE SEQUENCE [LARGE SCALE GENOMIC DNA]</scope>
    <source>
        <strain evidence="1 2">38D7</strain>
    </source>
</reference>
<name>A0A423II43_9PSED</name>
<dbReference type="Pfam" id="PF19619">
    <property type="entry name" value="DUF6124"/>
    <property type="match status" value="1"/>
</dbReference>
<dbReference type="Proteomes" id="UP000285636">
    <property type="component" value="Unassembled WGS sequence"/>
</dbReference>
<dbReference type="EMBL" id="MOBK01000001">
    <property type="protein sequence ID" value="RON25094.1"/>
    <property type="molecule type" value="Genomic_DNA"/>
</dbReference>
<sequence length="122" mass="13255">MKKFSKPQAEIPDDSEHPTPVKLCGTIDVAVIPRPRRMLSPQPIFAIAPGVDTRTLLKQACDTLASLTALLENFAAKLEAPNRGEIFSIQQLAMVAELLVAQARDNLVADREASGGKPETRH</sequence>
<comment type="caution">
    <text evidence="1">The sequence shown here is derived from an EMBL/GenBank/DDBJ whole genome shotgun (WGS) entry which is preliminary data.</text>
</comment>
<dbReference type="RefSeq" id="WP_123432429.1">
    <property type="nucleotide sequence ID" value="NZ_MOBK01000001.1"/>
</dbReference>
<dbReference type="AlphaFoldDB" id="A0A423II43"/>
<proteinExistence type="predicted"/>